<keyword evidence="2" id="KW-0808">Transferase</keyword>
<sequence length="108" mass="12336">MFLYAPCKINLTLDVFDKKERTDGYHNLDSIVVPFGEPADELRIYIESVIDKTSIILTCNDSHLPVDHRNLAYRAVSAYLAYVDKQFVIKIDLYKRKLAEAGLGNDRA</sequence>
<dbReference type="InterPro" id="IPR014721">
    <property type="entry name" value="Ribsml_uS5_D2-typ_fold_subgr"/>
</dbReference>
<reference evidence="5" key="1">
    <citation type="submission" date="2021-02" db="EMBL/GenBank/DDBJ databases">
        <authorList>
            <person name="Nowell W R."/>
        </authorList>
    </citation>
    <scope>NUCLEOTIDE SEQUENCE</scope>
</reference>
<keyword evidence="1" id="KW-0547">Nucleotide-binding</keyword>
<comment type="caution">
    <text evidence="5">The sequence shown here is derived from an EMBL/GenBank/DDBJ whole genome shotgun (WGS) entry which is preliminary data.</text>
</comment>
<dbReference type="PANTHER" id="PTHR43527:SF2">
    <property type="entry name" value="4-DIPHOSPHOCYTIDYL-2-C-METHYL-D-ERYTHRITOL KINASE, CHLOROPLASTIC"/>
    <property type="match status" value="1"/>
</dbReference>
<dbReference type="EMBL" id="CAJOAZ010002965">
    <property type="protein sequence ID" value="CAF3974286.1"/>
    <property type="molecule type" value="Genomic_DNA"/>
</dbReference>
<dbReference type="SUPFAM" id="SSF54211">
    <property type="entry name" value="Ribosomal protein S5 domain 2-like"/>
    <property type="match status" value="1"/>
</dbReference>
<dbReference type="PANTHER" id="PTHR43527">
    <property type="entry name" value="4-DIPHOSPHOCYTIDYL-2-C-METHYL-D-ERYTHRITOL KINASE, CHLOROPLASTIC"/>
    <property type="match status" value="1"/>
</dbReference>
<dbReference type="Proteomes" id="UP000663844">
    <property type="component" value="Unassembled WGS sequence"/>
</dbReference>
<evidence type="ECO:0000256" key="3">
    <source>
        <dbReference type="ARBA" id="ARBA00022840"/>
    </source>
</evidence>
<proteinExistence type="predicted"/>
<dbReference type="InterPro" id="IPR020568">
    <property type="entry name" value="Ribosomal_Su5_D2-typ_SF"/>
</dbReference>
<evidence type="ECO:0000256" key="1">
    <source>
        <dbReference type="ARBA" id="ARBA00022741"/>
    </source>
</evidence>
<evidence type="ECO:0000313" key="6">
    <source>
        <dbReference type="Proteomes" id="UP000663844"/>
    </source>
</evidence>
<dbReference type="AlphaFoldDB" id="A0A819M695"/>
<dbReference type="Gene3D" id="3.30.230.10">
    <property type="match status" value="1"/>
</dbReference>
<protein>
    <submittedName>
        <fullName evidence="5">Uncharacterized protein</fullName>
    </submittedName>
</protein>
<dbReference type="GO" id="GO:0050515">
    <property type="term" value="F:4-(cytidine 5'-diphospho)-2-C-methyl-D-erythritol kinase activity"/>
    <property type="evidence" value="ECO:0007669"/>
    <property type="project" value="TreeGrafter"/>
</dbReference>
<keyword evidence="3" id="KW-0067">ATP-binding</keyword>
<keyword evidence="2" id="KW-0418">Kinase</keyword>
<name>A0A819M695_9BILA</name>
<dbReference type="Proteomes" id="UP000663845">
    <property type="component" value="Unassembled WGS sequence"/>
</dbReference>
<evidence type="ECO:0000313" key="5">
    <source>
        <dbReference type="EMBL" id="CAF3974286.1"/>
    </source>
</evidence>
<organism evidence="5 6">
    <name type="scientific">Adineta steineri</name>
    <dbReference type="NCBI Taxonomy" id="433720"/>
    <lineage>
        <taxon>Eukaryota</taxon>
        <taxon>Metazoa</taxon>
        <taxon>Spiralia</taxon>
        <taxon>Gnathifera</taxon>
        <taxon>Rotifera</taxon>
        <taxon>Eurotatoria</taxon>
        <taxon>Bdelloidea</taxon>
        <taxon>Adinetida</taxon>
        <taxon>Adinetidae</taxon>
        <taxon>Adineta</taxon>
    </lineage>
</organism>
<evidence type="ECO:0000256" key="2">
    <source>
        <dbReference type="ARBA" id="ARBA00022777"/>
    </source>
</evidence>
<dbReference type="GO" id="GO:0005524">
    <property type="term" value="F:ATP binding"/>
    <property type="evidence" value="ECO:0007669"/>
    <property type="project" value="UniProtKB-KW"/>
</dbReference>
<accession>A0A819M695</accession>
<evidence type="ECO:0000313" key="4">
    <source>
        <dbReference type="EMBL" id="CAF1063529.1"/>
    </source>
</evidence>
<dbReference type="EMBL" id="CAJNOG010000195">
    <property type="protein sequence ID" value="CAF1063529.1"/>
    <property type="molecule type" value="Genomic_DNA"/>
</dbReference>
<gene>
    <name evidence="4" type="ORF">JYZ213_LOCUS19353</name>
    <name evidence="5" type="ORF">OXD698_LOCUS28008</name>
</gene>